<evidence type="ECO:0000256" key="5">
    <source>
        <dbReference type="ARBA" id="ARBA00023136"/>
    </source>
</evidence>
<keyword evidence="2" id="KW-1003">Cell membrane</keyword>
<dbReference type="Proteomes" id="UP001305521">
    <property type="component" value="Chromosome"/>
</dbReference>
<gene>
    <name evidence="7" type="ORF">R9Z33_09500</name>
</gene>
<dbReference type="InterPro" id="IPR044878">
    <property type="entry name" value="UbiA_sf"/>
</dbReference>
<feature type="transmembrane region" description="Helical" evidence="6">
    <location>
        <begin position="338"/>
        <end position="356"/>
    </location>
</feature>
<dbReference type="Pfam" id="PF12710">
    <property type="entry name" value="HAD"/>
    <property type="match status" value="1"/>
</dbReference>
<evidence type="ECO:0000256" key="4">
    <source>
        <dbReference type="ARBA" id="ARBA00022989"/>
    </source>
</evidence>
<proteinExistence type="predicted"/>
<name>A0ABZ0PMY1_9PROT</name>
<dbReference type="CDD" id="cd13963">
    <property type="entry name" value="PT_UbiA_2"/>
    <property type="match status" value="1"/>
</dbReference>
<feature type="transmembrane region" description="Helical" evidence="6">
    <location>
        <begin position="263"/>
        <end position="282"/>
    </location>
</feature>
<keyword evidence="3 6" id="KW-0812">Transmembrane</keyword>
<sequence length="473" mass="50652">MADPLPIVVDLDHTLLRTDTLDESFVRALFHHPRAAATALLALPRGRLAVKEALAEGVPLDPAELPLREDLLDWLRDCAAAGHALHLCTAAHQTVADAVATELGLFVSVIGSRSHNLKGEAKAAALAELFPQGFIYAGDSRADLAVWGRAAGIVLVGAAPATAAAARRLGPPILAEFAAERATPRDWLRAGRLHHASKNLVVFVPLILGQGWRDIGQVMEAILAFALLLLLTSSTYLLNDLSDLRADRAHWSKRHRPIASARIPIRTALLAGVGGVLVALLAGFLVSVPLFLGLAAYLALTLAYSLGLKRVPLLDTLIIALLFGLRILIGVAALGQPVSGYLMTFALFFFFSLATAKRHTEILRAGPEGAAALAARGYRPADAELTLVAGVAAALGSLIILVLYLMHDAFLRVPYADPWWLWAQPLLIAIWMGRIWLLSHRGEMLDDPVSFAIRDRTSWGLGAAVGIAYLLAL</sequence>
<dbReference type="NCBIfam" id="NF006088">
    <property type="entry name" value="PRK08238.1"/>
    <property type="match status" value="1"/>
</dbReference>
<dbReference type="Gene3D" id="3.40.50.1000">
    <property type="entry name" value="HAD superfamily/HAD-like"/>
    <property type="match status" value="1"/>
</dbReference>
<comment type="subcellular location">
    <subcellularLocation>
        <location evidence="1">Membrane</location>
        <topology evidence="1">Multi-pass membrane protein</topology>
    </subcellularLocation>
</comment>
<dbReference type="InterPro" id="IPR023214">
    <property type="entry name" value="HAD_sf"/>
</dbReference>
<feature type="transmembrane region" description="Helical" evidence="6">
    <location>
        <begin position="385"/>
        <end position="407"/>
    </location>
</feature>
<evidence type="ECO:0000256" key="6">
    <source>
        <dbReference type="SAM" id="Phobius"/>
    </source>
</evidence>
<dbReference type="Gene3D" id="1.10.357.140">
    <property type="entry name" value="UbiA prenyltransferase"/>
    <property type="match status" value="1"/>
</dbReference>
<dbReference type="RefSeq" id="WP_318651051.1">
    <property type="nucleotide sequence ID" value="NZ_CP137852.1"/>
</dbReference>
<keyword evidence="8" id="KW-1185">Reference proteome</keyword>
<accession>A0ABZ0PMY1</accession>
<reference evidence="7 8" key="1">
    <citation type="submission" date="2023-11" db="EMBL/GenBank/DDBJ databases">
        <title>Arctic aerobic anoxygenic photoheterotroph Sediminicoccus rosea KRV36 adapts its photosynthesis to long days of polar summer.</title>
        <authorList>
            <person name="Tomasch J."/>
            <person name="Kopejtka K."/>
            <person name="Bily T."/>
            <person name="Gardiner A.T."/>
            <person name="Gardian Z."/>
            <person name="Shivaramu S."/>
            <person name="Koblizek M."/>
            <person name="Engelhardt F."/>
            <person name="Kaftan D."/>
        </authorList>
    </citation>
    <scope>NUCLEOTIDE SEQUENCE [LARGE SCALE GENOMIC DNA]</scope>
    <source>
        <strain evidence="7 8">R-30</strain>
    </source>
</reference>
<dbReference type="Pfam" id="PF01040">
    <property type="entry name" value="UbiA"/>
    <property type="match status" value="1"/>
</dbReference>
<feature type="transmembrane region" description="Helical" evidence="6">
    <location>
        <begin position="313"/>
        <end position="332"/>
    </location>
</feature>
<evidence type="ECO:0000256" key="3">
    <source>
        <dbReference type="ARBA" id="ARBA00022692"/>
    </source>
</evidence>
<organism evidence="7 8">
    <name type="scientific">Sediminicoccus rosea</name>
    <dbReference type="NCBI Taxonomy" id="1225128"/>
    <lineage>
        <taxon>Bacteria</taxon>
        <taxon>Pseudomonadati</taxon>
        <taxon>Pseudomonadota</taxon>
        <taxon>Alphaproteobacteria</taxon>
        <taxon>Acetobacterales</taxon>
        <taxon>Roseomonadaceae</taxon>
        <taxon>Sediminicoccus</taxon>
    </lineage>
</organism>
<feature type="transmembrane region" description="Helical" evidence="6">
    <location>
        <begin position="419"/>
        <end position="437"/>
    </location>
</feature>
<keyword evidence="4 6" id="KW-1133">Transmembrane helix</keyword>
<protein>
    <submittedName>
        <fullName evidence="7">UbiA family prenyltransferase</fullName>
    </submittedName>
</protein>
<keyword evidence="5 6" id="KW-0472">Membrane</keyword>
<feature type="transmembrane region" description="Helical" evidence="6">
    <location>
        <begin position="288"/>
        <end position="306"/>
    </location>
</feature>
<evidence type="ECO:0000313" key="8">
    <source>
        <dbReference type="Proteomes" id="UP001305521"/>
    </source>
</evidence>
<dbReference type="SUPFAM" id="SSF56784">
    <property type="entry name" value="HAD-like"/>
    <property type="match status" value="1"/>
</dbReference>
<dbReference type="InterPro" id="IPR000537">
    <property type="entry name" value="UbiA_prenyltransferase"/>
</dbReference>
<evidence type="ECO:0000256" key="2">
    <source>
        <dbReference type="ARBA" id="ARBA00022475"/>
    </source>
</evidence>
<evidence type="ECO:0000256" key="1">
    <source>
        <dbReference type="ARBA" id="ARBA00004141"/>
    </source>
</evidence>
<dbReference type="InterPro" id="IPR036412">
    <property type="entry name" value="HAD-like_sf"/>
</dbReference>
<feature type="transmembrane region" description="Helical" evidence="6">
    <location>
        <begin position="221"/>
        <end position="242"/>
    </location>
</feature>
<evidence type="ECO:0000313" key="7">
    <source>
        <dbReference type="EMBL" id="WPB87094.1"/>
    </source>
</evidence>
<dbReference type="EMBL" id="CP137852">
    <property type="protein sequence ID" value="WPB87094.1"/>
    <property type="molecule type" value="Genomic_DNA"/>
</dbReference>